<sequence length="262" mass="31096" precursor="true">MTAIAITLMLIAIGGFIAFAIYLQLKEQARLERLRKSAALGNQTRQLRRYLDDLPPQYQPKDMRIWILRRLVSVYDELIDLQADDTLRRHRGFFVEELKQFEESKTKRKAKPINDELQISELRRLFDSFSAYLDFAKQNKKINPDLYVRYKDLFSFYGYRVNADYHVYMARQAFLTEKFDKAIELYKEAMSQLEPISENPEAKSAIAGYQQIIDEIESDLELQRQEEALSSNTEEDEQAEENLDDEWSQFMDQNTFKKKKHF</sequence>
<evidence type="ECO:0000256" key="2">
    <source>
        <dbReference type="SAM" id="Phobius"/>
    </source>
</evidence>
<reference evidence="3 4" key="1">
    <citation type="journal article" date="2012" name="Stand. Genomic Sci.">
        <title>Complete genome sequence of the melanogenic marine bacterium Marinomonas mediterranea type strain (MMB-1(T)).</title>
        <authorList>
            <person name="Lucas-Elio P."/>
            <person name="Goodwin L."/>
            <person name="Woyke T."/>
            <person name="Pitluck S."/>
            <person name="Nolan M."/>
            <person name="Kyrpides N.C."/>
            <person name="Detter J.C."/>
            <person name="Copeland A."/>
            <person name="Teshima H."/>
            <person name="Bruce D."/>
            <person name="Detter C."/>
            <person name="Tapia R."/>
            <person name="Han S."/>
            <person name="Land M.L."/>
            <person name="Ivanova N."/>
            <person name="Mikhailova N."/>
            <person name="Johnston A.W."/>
            <person name="Sanchez-Amat A."/>
        </authorList>
    </citation>
    <scope>NUCLEOTIDE SEQUENCE [LARGE SCALE GENOMIC DNA]</scope>
    <source>
        <strain evidence="4">ATCC 700492 / JCM 21426 / NBRC 103028 / MMB-1</strain>
    </source>
</reference>
<proteinExistence type="predicted"/>
<accession>F2JWC7</accession>
<gene>
    <name evidence="3" type="ordered locus">Marme_1327</name>
</gene>
<evidence type="ECO:0000256" key="1">
    <source>
        <dbReference type="SAM" id="MobiDB-lite"/>
    </source>
</evidence>
<dbReference type="PATRIC" id="fig|717774.3.peg.1375"/>
<keyword evidence="2" id="KW-1133">Transmembrane helix</keyword>
<evidence type="ECO:0000313" key="4">
    <source>
        <dbReference type="Proteomes" id="UP000001062"/>
    </source>
</evidence>
<feature type="region of interest" description="Disordered" evidence="1">
    <location>
        <begin position="225"/>
        <end position="262"/>
    </location>
</feature>
<dbReference type="RefSeq" id="WP_013660505.1">
    <property type="nucleotide sequence ID" value="NC_015276.1"/>
</dbReference>
<protein>
    <submittedName>
        <fullName evidence="3">Uncharacterized protein</fullName>
    </submittedName>
</protein>
<dbReference type="EMBL" id="CP002583">
    <property type="protein sequence ID" value="ADZ90600.1"/>
    <property type="molecule type" value="Genomic_DNA"/>
</dbReference>
<dbReference type="OrthoDB" id="6100799at2"/>
<dbReference type="Proteomes" id="UP000001062">
    <property type="component" value="Chromosome"/>
</dbReference>
<name>F2JWC7_MARM1</name>
<dbReference type="AlphaFoldDB" id="F2JWC7"/>
<dbReference type="HOGENOM" id="CLU_1072843_0_0_6"/>
<keyword evidence="2" id="KW-0812">Transmembrane</keyword>
<feature type="transmembrane region" description="Helical" evidence="2">
    <location>
        <begin position="6"/>
        <end position="25"/>
    </location>
</feature>
<keyword evidence="4" id="KW-1185">Reference proteome</keyword>
<organism evidence="3 4">
    <name type="scientific">Marinomonas mediterranea (strain ATCC 700492 / JCM 21426 / NBRC 103028 / MMB-1)</name>
    <dbReference type="NCBI Taxonomy" id="717774"/>
    <lineage>
        <taxon>Bacteria</taxon>
        <taxon>Pseudomonadati</taxon>
        <taxon>Pseudomonadota</taxon>
        <taxon>Gammaproteobacteria</taxon>
        <taxon>Oceanospirillales</taxon>
        <taxon>Oceanospirillaceae</taxon>
        <taxon>Marinomonas</taxon>
    </lineage>
</organism>
<feature type="compositionally biased region" description="Acidic residues" evidence="1">
    <location>
        <begin position="233"/>
        <end position="247"/>
    </location>
</feature>
<dbReference type="STRING" id="717774.Marme_1327"/>
<dbReference type="KEGG" id="mme:Marme_1327"/>
<keyword evidence="2" id="KW-0472">Membrane</keyword>
<evidence type="ECO:0000313" key="3">
    <source>
        <dbReference type="EMBL" id="ADZ90600.1"/>
    </source>
</evidence>